<comment type="function">
    <text evidence="2">Part of ribonuclease P, a protein complex that generates mature tRNA molecules by cleaving their 5'-ends.</text>
</comment>
<keyword evidence="1 2" id="KW-0819">tRNA processing</keyword>
<dbReference type="RefSeq" id="WP_015591773.1">
    <property type="nucleotide sequence ID" value="NC_021169.1"/>
</dbReference>
<organism evidence="3 4">
    <name type="scientific">Archaeoglobus sulfaticallidus PM70-1</name>
    <dbReference type="NCBI Taxonomy" id="387631"/>
    <lineage>
        <taxon>Archaea</taxon>
        <taxon>Methanobacteriati</taxon>
        <taxon>Methanobacteriota</taxon>
        <taxon>Archaeoglobi</taxon>
        <taxon>Archaeoglobales</taxon>
        <taxon>Archaeoglobaceae</taxon>
        <taxon>Archaeoglobus</taxon>
    </lineage>
</organism>
<dbReference type="InterPro" id="IPR016819">
    <property type="entry name" value="RNase_P/MRP_POP5"/>
</dbReference>
<keyword evidence="4" id="KW-1185">Reference proteome</keyword>
<reference evidence="3 4" key="1">
    <citation type="journal article" date="2013" name="Genome Announc.">
        <title>Complete Genome Sequence of the Thermophilic and Facultatively Chemolithoautotrophic Sulfate Reducer Archaeoglobus sulfaticallidus Strain PM70-1T.</title>
        <authorList>
            <person name="Stokke R."/>
            <person name="Hocking W.P."/>
            <person name="Steinsbu B.O."/>
            <person name="Steen I.H."/>
        </authorList>
    </citation>
    <scope>NUCLEOTIDE SEQUENCE [LARGE SCALE GENOMIC DNA]</scope>
    <source>
        <strain evidence="3">PM70-1</strain>
    </source>
</reference>
<dbReference type="EMBL" id="CP005290">
    <property type="protein sequence ID" value="AGK62177.1"/>
    <property type="molecule type" value="Genomic_DNA"/>
</dbReference>
<keyword evidence="2" id="KW-0540">Nuclease</keyword>
<dbReference type="Proteomes" id="UP000013307">
    <property type="component" value="Chromosome"/>
</dbReference>
<dbReference type="PIRSF" id="PIRSF023803">
    <property type="entry name" value="Ribonuclease_P_prd"/>
    <property type="match status" value="1"/>
</dbReference>
<evidence type="ECO:0000256" key="2">
    <source>
        <dbReference type="HAMAP-Rule" id="MF_00755"/>
    </source>
</evidence>
<gene>
    <name evidence="2" type="primary">rnp2</name>
    <name evidence="3" type="ORF">Asulf_02224</name>
</gene>
<keyword evidence="2" id="KW-0255">Endonuclease</keyword>
<comment type="similarity">
    <text evidence="2">Belongs to the eukaryotic/archaeal RNase P protein component 2 family.</text>
</comment>
<comment type="catalytic activity">
    <reaction evidence="2">
        <text>Endonucleolytic cleavage of RNA, removing 5'-extranucleotides from tRNA precursor.</text>
        <dbReference type="EC" id="3.1.26.5"/>
    </reaction>
</comment>
<dbReference type="PANTHER" id="PTHR15441:SF2">
    <property type="entry name" value="RIBONUCLEASE P_MRP PROTEIN SUBUNIT POP5"/>
    <property type="match status" value="1"/>
</dbReference>
<dbReference type="STRING" id="387631.Asulf_02224"/>
<dbReference type="InterPro" id="IPR038085">
    <property type="entry name" value="Rnp2-like_sf"/>
</dbReference>
<name>N0BIM8_9EURY</name>
<dbReference type="PANTHER" id="PTHR15441">
    <property type="entry name" value="RIBONUCLEASE P PROTEIN SUBUNIT P14"/>
    <property type="match status" value="1"/>
</dbReference>
<dbReference type="Pfam" id="PF01900">
    <property type="entry name" value="RNase_P_Rpp14"/>
    <property type="match status" value="1"/>
</dbReference>
<dbReference type="HAMAP" id="MF_00755">
    <property type="entry name" value="RNase_P_2"/>
    <property type="match status" value="1"/>
</dbReference>
<dbReference type="GO" id="GO:0005737">
    <property type="term" value="C:cytoplasm"/>
    <property type="evidence" value="ECO:0007669"/>
    <property type="project" value="UniProtKB-SubCell"/>
</dbReference>
<sequence>MKRLPPSLRHRKRYIAFRIIGLRTSDRTSDQSENIKKVAHKLMENLISLFGEVGLTNSSVWIEYMENEYGIIRCSNESLDKVMIAFSLISEIDGVKVLPITLGVSGTIKRCKMKYLKGGVESANATDGL</sequence>
<protein>
    <recommendedName>
        <fullName evidence="2">Ribonuclease P protein component 2</fullName>
        <shortName evidence="2">RNase P component 2</shortName>
        <ecNumber evidence="2">3.1.26.5</ecNumber>
    </recommendedName>
    <alternativeName>
        <fullName evidence="2">Pop5</fullName>
    </alternativeName>
</protein>
<keyword evidence="2" id="KW-0378">Hydrolase</keyword>
<dbReference type="InterPro" id="IPR002759">
    <property type="entry name" value="Pop5/Rpp14/Rnp2-like"/>
</dbReference>
<accession>N0BIM8</accession>
<comment type="subunit">
    <text evidence="2">Consists of a catalytic RNA component and at least 4-5 protein subunits.</text>
</comment>
<keyword evidence="2" id="KW-0963">Cytoplasm</keyword>
<dbReference type="GO" id="GO:0001682">
    <property type="term" value="P:tRNA 5'-leader removal"/>
    <property type="evidence" value="ECO:0007669"/>
    <property type="project" value="UniProtKB-UniRule"/>
</dbReference>
<dbReference type="AlphaFoldDB" id="N0BIM8"/>
<dbReference type="GO" id="GO:0033204">
    <property type="term" value="F:ribonuclease P RNA binding"/>
    <property type="evidence" value="ECO:0007669"/>
    <property type="project" value="InterPro"/>
</dbReference>
<dbReference type="GeneID" id="15393856"/>
<evidence type="ECO:0000313" key="4">
    <source>
        <dbReference type="Proteomes" id="UP000013307"/>
    </source>
</evidence>
<evidence type="ECO:0000313" key="3">
    <source>
        <dbReference type="EMBL" id="AGK62177.1"/>
    </source>
</evidence>
<dbReference type="KEGG" id="ast:Asulf_02224"/>
<comment type="subcellular location">
    <subcellularLocation>
        <location evidence="2">Cytoplasm</location>
    </subcellularLocation>
</comment>
<dbReference type="eggNOG" id="arCOG01365">
    <property type="taxonomic scope" value="Archaea"/>
</dbReference>
<evidence type="ECO:0000256" key="1">
    <source>
        <dbReference type="ARBA" id="ARBA00022694"/>
    </source>
</evidence>
<dbReference type="SUPFAM" id="SSF160350">
    <property type="entry name" value="Rnp2-like"/>
    <property type="match status" value="1"/>
</dbReference>
<proteinExistence type="inferred from homology"/>
<dbReference type="OrthoDB" id="19261at2157"/>
<dbReference type="GO" id="GO:0030677">
    <property type="term" value="C:ribonuclease P complex"/>
    <property type="evidence" value="ECO:0007669"/>
    <property type="project" value="UniProtKB-UniRule"/>
</dbReference>
<dbReference type="HOGENOM" id="CLU_137733_1_0_2"/>
<dbReference type="GO" id="GO:0004526">
    <property type="term" value="F:ribonuclease P activity"/>
    <property type="evidence" value="ECO:0007669"/>
    <property type="project" value="UniProtKB-UniRule"/>
</dbReference>
<dbReference type="EC" id="3.1.26.5" evidence="2"/>
<dbReference type="Gene3D" id="3.30.70.3250">
    <property type="entry name" value="Ribonuclease P, Pop5 subunit"/>
    <property type="match status" value="1"/>
</dbReference>